<dbReference type="InterPro" id="IPR036942">
    <property type="entry name" value="Beta-barrel_TonB_sf"/>
</dbReference>
<evidence type="ECO:0000256" key="13">
    <source>
        <dbReference type="ARBA" id="ARBA00023237"/>
    </source>
</evidence>
<comment type="subcellular location">
    <subcellularLocation>
        <location evidence="1 14">Cell outer membrane</location>
        <topology evidence="1 14">Multi-pass membrane protein</topology>
    </subcellularLocation>
</comment>
<dbReference type="EMBL" id="QFWT01000002">
    <property type="protein sequence ID" value="PWI34314.1"/>
    <property type="molecule type" value="Genomic_DNA"/>
</dbReference>
<keyword evidence="8" id="KW-0408">Iron</keyword>
<dbReference type="InterPro" id="IPR012910">
    <property type="entry name" value="Plug_dom"/>
</dbReference>
<evidence type="ECO:0000256" key="1">
    <source>
        <dbReference type="ARBA" id="ARBA00004571"/>
    </source>
</evidence>
<evidence type="ECO:0000259" key="18">
    <source>
        <dbReference type="Pfam" id="PF07715"/>
    </source>
</evidence>
<dbReference type="PANTHER" id="PTHR32552:SF68">
    <property type="entry name" value="FERRICHROME OUTER MEMBRANE TRANSPORTER_PHAGE RECEPTOR"/>
    <property type="match status" value="1"/>
</dbReference>
<dbReference type="AlphaFoldDB" id="A0A2U3BC59"/>
<evidence type="ECO:0000313" key="20">
    <source>
        <dbReference type="Proteomes" id="UP000245362"/>
    </source>
</evidence>
<evidence type="ECO:0000256" key="11">
    <source>
        <dbReference type="ARBA" id="ARBA00023136"/>
    </source>
</evidence>
<dbReference type="InterPro" id="IPR010105">
    <property type="entry name" value="TonB_sidphr_rcpt"/>
</dbReference>
<keyword evidence="6 14" id="KW-0812">Transmembrane</keyword>
<dbReference type="Gene3D" id="2.40.170.20">
    <property type="entry name" value="TonB-dependent receptor, beta-barrel domain"/>
    <property type="match status" value="1"/>
</dbReference>
<dbReference type="Proteomes" id="UP000245362">
    <property type="component" value="Unassembled WGS sequence"/>
</dbReference>
<keyword evidence="5" id="KW-0410">Iron transport</keyword>
<sequence length="708" mass="79023">MKFAANPITQSLIVFLGLNSYALAQDNNQDAASVEDETLVIVGQQNSYLNPAVSTATKTDIDPQDVPLTVNTVNQQFLQDIRAETLDDAYGYTTGLSRSGVNADSFTLRGMPADLNSIQVNGLPGLASRFGSPTTANVERVEILKGPASIMYGQIQPGGLINIVTKKPQEEASVSYDISAQSFATDVSEFGEDNGVTGTIDATGPLNASKTWLYRVIVSSEDTDSYRDDGDSQNHYLFPTLTYRPSELTELTFGLELQSEKRVADNGLAALNNDIDQVAPMDTHYQSADDTDEDEGTVAFVTFNTALNSNFDFTVDWRSVWHEDERELHESRSVNSTAQEVNVRDRDQLNKREYHFIDVRTTGSVWTNDIEHQVLLGANVGLEKRDFLRETYATDGVDFYSPEALTTRDESAYKKNHRITEYTNYGLYAQDTIYLTSNWTVMGGLRYTRQDVDFDFVSKNTTDTQSSDAWVSQVGVVYKITDGTSLYASYGESFNPNSVEKKDANDDPFDPEEGRQYEVGTKTTIFNDKTSLTLAYFDINKSNIVQKNSDGDYELLGEVQSNGVEAELLAMPVDNWQIKFGYAYVDSRITDNPDENIEGNRTPLTAYHDAYFWTKYNFPYQIAGGVVGTTLGANYESARYTDDDKTSRVELPEYVTVDIGVHYDVKDYRVSLNVENLLDEWYYVGGSGSSRLYTGDPRNVTLSFSGKF</sequence>
<feature type="signal peptide" evidence="16">
    <location>
        <begin position="1"/>
        <end position="24"/>
    </location>
</feature>
<dbReference type="RefSeq" id="WP_109318652.1">
    <property type="nucleotide sequence ID" value="NZ_QFWT01000002.1"/>
</dbReference>
<dbReference type="PANTHER" id="PTHR32552">
    <property type="entry name" value="FERRICHROME IRON RECEPTOR-RELATED"/>
    <property type="match status" value="1"/>
</dbReference>
<proteinExistence type="inferred from homology"/>
<evidence type="ECO:0000256" key="5">
    <source>
        <dbReference type="ARBA" id="ARBA00022496"/>
    </source>
</evidence>
<dbReference type="NCBIfam" id="TIGR01783">
    <property type="entry name" value="TonB-siderophor"/>
    <property type="match status" value="1"/>
</dbReference>
<dbReference type="InterPro" id="IPR037066">
    <property type="entry name" value="Plug_dom_sf"/>
</dbReference>
<feature type="domain" description="TonB-dependent receptor-like beta-barrel" evidence="17">
    <location>
        <begin position="246"/>
        <end position="677"/>
    </location>
</feature>
<dbReference type="Pfam" id="PF07715">
    <property type="entry name" value="Plug"/>
    <property type="match status" value="1"/>
</dbReference>
<evidence type="ECO:0000256" key="15">
    <source>
        <dbReference type="RuleBase" id="RU003357"/>
    </source>
</evidence>
<dbReference type="Pfam" id="PF00593">
    <property type="entry name" value="TonB_dep_Rec_b-barrel"/>
    <property type="match status" value="1"/>
</dbReference>
<evidence type="ECO:0000256" key="8">
    <source>
        <dbReference type="ARBA" id="ARBA00023004"/>
    </source>
</evidence>
<accession>A0A2U3BC59</accession>
<feature type="domain" description="TonB-dependent receptor plug" evidence="18">
    <location>
        <begin position="63"/>
        <end position="159"/>
    </location>
</feature>
<evidence type="ECO:0000256" key="12">
    <source>
        <dbReference type="ARBA" id="ARBA00023170"/>
    </source>
</evidence>
<feature type="chain" id="PRO_5015757398" evidence="16">
    <location>
        <begin position="25"/>
        <end position="708"/>
    </location>
</feature>
<evidence type="ECO:0000259" key="17">
    <source>
        <dbReference type="Pfam" id="PF00593"/>
    </source>
</evidence>
<evidence type="ECO:0000256" key="16">
    <source>
        <dbReference type="SAM" id="SignalP"/>
    </source>
</evidence>
<evidence type="ECO:0000256" key="9">
    <source>
        <dbReference type="ARBA" id="ARBA00023065"/>
    </source>
</evidence>
<dbReference type="OrthoDB" id="127311at2"/>
<evidence type="ECO:0000256" key="7">
    <source>
        <dbReference type="ARBA" id="ARBA00022729"/>
    </source>
</evidence>
<gene>
    <name evidence="19" type="ORF">DI392_04160</name>
</gene>
<keyword evidence="7 16" id="KW-0732">Signal</keyword>
<dbReference type="PROSITE" id="PS52016">
    <property type="entry name" value="TONB_DEPENDENT_REC_3"/>
    <property type="match status" value="1"/>
</dbReference>
<keyword evidence="10 15" id="KW-0798">TonB box</keyword>
<comment type="caution">
    <text evidence="19">The sequence shown here is derived from an EMBL/GenBank/DDBJ whole genome shotgun (WGS) entry which is preliminary data.</text>
</comment>
<dbReference type="CDD" id="cd01347">
    <property type="entry name" value="ligand_gated_channel"/>
    <property type="match status" value="1"/>
</dbReference>
<keyword evidence="4 14" id="KW-1134">Transmembrane beta strand</keyword>
<evidence type="ECO:0000256" key="6">
    <source>
        <dbReference type="ARBA" id="ARBA00022692"/>
    </source>
</evidence>
<evidence type="ECO:0000313" key="19">
    <source>
        <dbReference type="EMBL" id="PWI34314.1"/>
    </source>
</evidence>
<evidence type="ECO:0000256" key="10">
    <source>
        <dbReference type="ARBA" id="ARBA00023077"/>
    </source>
</evidence>
<evidence type="ECO:0000256" key="2">
    <source>
        <dbReference type="ARBA" id="ARBA00009810"/>
    </source>
</evidence>
<dbReference type="InterPro" id="IPR039426">
    <property type="entry name" value="TonB-dep_rcpt-like"/>
</dbReference>
<dbReference type="InterPro" id="IPR000531">
    <property type="entry name" value="Beta-barrel_TonB"/>
</dbReference>
<dbReference type="GO" id="GO:0009279">
    <property type="term" value="C:cell outer membrane"/>
    <property type="evidence" value="ECO:0007669"/>
    <property type="project" value="UniProtKB-SubCell"/>
</dbReference>
<keyword evidence="11 14" id="KW-0472">Membrane</keyword>
<dbReference type="GO" id="GO:0015344">
    <property type="term" value="F:siderophore uptake transmembrane transporter activity"/>
    <property type="evidence" value="ECO:0007669"/>
    <property type="project" value="TreeGrafter"/>
</dbReference>
<dbReference type="Gene3D" id="2.170.130.10">
    <property type="entry name" value="TonB-dependent receptor, plug domain"/>
    <property type="match status" value="1"/>
</dbReference>
<reference evidence="19 20" key="1">
    <citation type="submission" date="2018-05" db="EMBL/GenBank/DDBJ databases">
        <title>Vibrio limimaris sp. nov., isolated from marine sediment.</title>
        <authorList>
            <person name="Li C.-M."/>
        </authorList>
    </citation>
    <scope>NUCLEOTIDE SEQUENCE [LARGE SCALE GENOMIC DNA]</scope>
    <source>
        <strain evidence="19 20">E4404</strain>
    </source>
</reference>
<organism evidence="19 20">
    <name type="scientific">Vibrio albus</name>
    <dbReference type="NCBI Taxonomy" id="2200953"/>
    <lineage>
        <taxon>Bacteria</taxon>
        <taxon>Pseudomonadati</taxon>
        <taxon>Pseudomonadota</taxon>
        <taxon>Gammaproteobacteria</taxon>
        <taxon>Vibrionales</taxon>
        <taxon>Vibrionaceae</taxon>
        <taxon>Vibrio</taxon>
    </lineage>
</organism>
<keyword evidence="13 14" id="KW-0998">Cell outer membrane</keyword>
<evidence type="ECO:0000256" key="3">
    <source>
        <dbReference type="ARBA" id="ARBA00022448"/>
    </source>
</evidence>
<keyword evidence="9" id="KW-0406">Ion transport</keyword>
<dbReference type="SUPFAM" id="SSF56935">
    <property type="entry name" value="Porins"/>
    <property type="match status" value="1"/>
</dbReference>
<protein>
    <submittedName>
        <fullName evidence="19">TonB-dependent siderophore receptor</fullName>
    </submittedName>
</protein>
<evidence type="ECO:0000256" key="4">
    <source>
        <dbReference type="ARBA" id="ARBA00022452"/>
    </source>
</evidence>
<keyword evidence="20" id="KW-1185">Reference proteome</keyword>
<keyword evidence="3 14" id="KW-0813">Transport</keyword>
<dbReference type="GO" id="GO:0015891">
    <property type="term" value="P:siderophore transport"/>
    <property type="evidence" value="ECO:0007669"/>
    <property type="project" value="InterPro"/>
</dbReference>
<name>A0A2U3BC59_9VIBR</name>
<comment type="similarity">
    <text evidence="2 14 15">Belongs to the TonB-dependent receptor family.</text>
</comment>
<keyword evidence="12 19" id="KW-0675">Receptor</keyword>
<dbReference type="GO" id="GO:0038023">
    <property type="term" value="F:signaling receptor activity"/>
    <property type="evidence" value="ECO:0007669"/>
    <property type="project" value="InterPro"/>
</dbReference>
<evidence type="ECO:0000256" key="14">
    <source>
        <dbReference type="PROSITE-ProRule" id="PRU01360"/>
    </source>
</evidence>